<keyword evidence="2 6" id="KW-0812">Transmembrane</keyword>
<dbReference type="AlphaFoldDB" id="W4JT80"/>
<evidence type="ECO:0000256" key="1">
    <source>
        <dbReference type="ARBA" id="ARBA00004141"/>
    </source>
</evidence>
<evidence type="ECO:0000313" key="8">
    <source>
        <dbReference type="Proteomes" id="UP000030671"/>
    </source>
</evidence>
<dbReference type="GO" id="GO:0005385">
    <property type="term" value="F:zinc ion transmembrane transporter activity"/>
    <property type="evidence" value="ECO:0007669"/>
    <property type="project" value="TreeGrafter"/>
</dbReference>
<dbReference type="GO" id="GO:0005886">
    <property type="term" value="C:plasma membrane"/>
    <property type="evidence" value="ECO:0007669"/>
    <property type="project" value="TreeGrafter"/>
</dbReference>
<feature type="transmembrane region" description="Helical" evidence="6">
    <location>
        <begin position="322"/>
        <end position="345"/>
    </location>
</feature>
<proteinExistence type="predicted"/>
<dbReference type="InterPro" id="IPR003689">
    <property type="entry name" value="ZIP"/>
</dbReference>
<dbReference type="OrthoDB" id="448280at2759"/>
<evidence type="ECO:0000256" key="4">
    <source>
        <dbReference type="ARBA" id="ARBA00023136"/>
    </source>
</evidence>
<comment type="subcellular location">
    <subcellularLocation>
        <location evidence="1">Membrane</location>
        <topology evidence="1">Multi-pass membrane protein</topology>
    </subcellularLocation>
</comment>
<dbReference type="HOGENOM" id="CLU_027089_2_0_1"/>
<organism evidence="7 8">
    <name type="scientific">Heterobasidion irregulare (strain TC 32-1)</name>
    <dbReference type="NCBI Taxonomy" id="747525"/>
    <lineage>
        <taxon>Eukaryota</taxon>
        <taxon>Fungi</taxon>
        <taxon>Dikarya</taxon>
        <taxon>Basidiomycota</taxon>
        <taxon>Agaricomycotina</taxon>
        <taxon>Agaricomycetes</taxon>
        <taxon>Russulales</taxon>
        <taxon>Bondarzewiaceae</taxon>
        <taxon>Heterobasidion</taxon>
        <taxon>Heterobasidion annosum species complex</taxon>
    </lineage>
</organism>
<evidence type="ECO:0000256" key="5">
    <source>
        <dbReference type="SAM" id="MobiDB-lite"/>
    </source>
</evidence>
<dbReference type="Proteomes" id="UP000030671">
    <property type="component" value="Unassembled WGS sequence"/>
</dbReference>
<feature type="transmembrane region" description="Helical" evidence="6">
    <location>
        <begin position="95"/>
        <end position="117"/>
    </location>
</feature>
<feature type="non-terminal residue" evidence="7">
    <location>
        <position position="477"/>
    </location>
</feature>
<feature type="region of interest" description="Disordered" evidence="5">
    <location>
        <begin position="207"/>
        <end position="235"/>
    </location>
</feature>
<keyword evidence="8" id="KW-1185">Reference proteome</keyword>
<feature type="transmembrane region" description="Helical" evidence="6">
    <location>
        <begin position="459"/>
        <end position="476"/>
    </location>
</feature>
<feature type="transmembrane region" description="Helical" evidence="6">
    <location>
        <begin position="137"/>
        <end position="156"/>
    </location>
</feature>
<feature type="transmembrane region" description="Helical" evidence="6">
    <location>
        <begin position="351"/>
        <end position="371"/>
    </location>
</feature>
<dbReference type="KEGG" id="hir:HETIRDRAFT_174716"/>
<keyword evidence="4 6" id="KW-0472">Membrane</keyword>
<reference evidence="7 8" key="1">
    <citation type="journal article" date="2012" name="New Phytol.">
        <title>Insight into trade-off between wood decay and parasitism from the genome of a fungal forest pathogen.</title>
        <authorList>
            <person name="Olson A."/>
            <person name="Aerts A."/>
            <person name="Asiegbu F."/>
            <person name="Belbahri L."/>
            <person name="Bouzid O."/>
            <person name="Broberg A."/>
            <person name="Canback B."/>
            <person name="Coutinho P.M."/>
            <person name="Cullen D."/>
            <person name="Dalman K."/>
            <person name="Deflorio G."/>
            <person name="van Diepen L.T."/>
            <person name="Dunand C."/>
            <person name="Duplessis S."/>
            <person name="Durling M."/>
            <person name="Gonthier P."/>
            <person name="Grimwood J."/>
            <person name="Fossdal C.G."/>
            <person name="Hansson D."/>
            <person name="Henrissat B."/>
            <person name="Hietala A."/>
            <person name="Himmelstrand K."/>
            <person name="Hoffmeister D."/>
            <person name="Hogberg N."/>
            <person name="James T.Y."/>
            <person name="Karlsson M."/>
            <person name="Kohler A."/>
            <person name="Kues U."/>
            <person name="Lee Y.H."/>
            <person name="Lin Y.C."/>
            <person name="Lind M."/>
            <person name="Lindquist E."/>
            <person name="Lombard V."/>
            <person name="Lucas S."/>
            <person name="Lunden K."/>
            <person name="Morin E."/>
            <person name="Murat C."/>
            <person name="Park J."/>
            <person name="Raffaello T."/>
            <person name="Rouze P."/>
            <person name="Salamov A."/>
            <person name="Schmutz J."/>
            <person name="Solheim H."/>
            <person name="Stahlberg J."/>
            <person name="Velez H."/>
            <person name="de Vries R.P."/>
            <person name="Wiebenga A."/>
            <person name="Woodward S."/>
            <person name="Yakovlev I."/>
            <person name="Garbelotto M."/>
            <person name="Martin F."/>
            <person name="Grigoriev I.V."/>
            <person name="Stenlid J."/>
        </authorList>
    </citation>
    <scope>NUCLEOTIDE SEQUENCE [LARGE SCALE GENOMIC DNA]</scope>
    <source>
        <strain evidence="7 8">TC 32-1</strain>
    </source>
</reference>
<accession>W4JT80</accession>
<dbReference type="EMBL" id="KI925464">
    <property type="protein sequence ID" value="ETW76669.1"/>
    <property type="molecule type" value="Genomic_DNA"/>
</dbReference>
<dbReference type="InParanoid" id="W4JT80"/>
<feature type="transmembrane region" description="Helical" evidence="6">
    <location>
        <begin position="64"/>
        <end position="83"/>
    </location>
</feature>
<dbReference type="STRING" id="747525.W4JT80"/>
<evidence type="ECO:0000313" key="7">
    <source>
        <dbReference type="EMBL" id="ETW76669.1"/>
    </source>
</evidence>
<feature type="transmembrane region" description="Helical" evidence="6">
    <location>
        <begin position="427"/>
        <end position="447"/>
    </location>
</feature>
<dbReference type="GeneID" id="20668526"/>
<dbReference type="RefSeq" id="XP_009551550.1">
    <property type="nucleotide sequence ID" value="XM_009553255.1"/>
</dbReference>
<evidence type="ECO:0000256" key="2">
    <source>
        <dbReference type="ARBA" id="ARBA00022692"/>
    </source>
</evidence>
<feature type="transmembrane region" description="Helical" evidence="6">
    <location>
        <begin position="392"/>
        <end position="415"/>
    </location>
</feature>
<feature type="region of interest" description="Disordered" evidence="5">
    <location>
        <begin position="285"/>
        <end position="306"/>
    </location>
</feature>
<dbReference type="PANTHER" id="PTHR11040:SF44">
    <property type="entry name" value="PROTEIN ZNTC-RELATED"/>
    <property type="match status" value="1"/>
</dbReference>
<gene>
    <name evidence="7" type="ORF">HETIRDRAFT_174716</name>
</gene>
<name>W4JT80_HETIT</name>
<dbReference type="Pfam" id="PF02535">
    <property type="entry name" value="Zip"/>
    <property type="match status" value="1"/>
</dbReference>
<evidence type="ECO:0000256" key="6">
    <source>
        <dbReference type="SAM" id="Phobius"/>
    </source>
</evidence>
<keyword evidence="3 6" id="KW-1133">Transmembrane helix</keyword>
<dbReference type="PANTHER" id="PTHR11040">
    <property type="entry name" value="ZINC/IRON TRANSPORTER"/>
    <property type="match status" value="1"/>
</dbReference>
<sequence length="477" mass="51758">MEYTQAFVDFRAAFSQVWTSHDELDMEEGSHRIFDEGMGPHSFLNRHQNGLHTLDINTGAPVRLGMMSVIFCVSLLAVSFPTLSKRVKYLQIPRAVFFMGKHFGTGVILSTAFVHLLQDAFECLQDPEVKKSTNIGSWTGFIVLGSLLIIFMIEYISTSFVDRYHSYPSAPPSPKLEPASLALTPEIAPPERTTSYNSEVTIKAFQPPLESTPLLGPSSSRPTASSRTYSQPASGVHGHIHVHDYTILEGHHRHELRCAHEEHHERPLRDTMNVLDDGLTHTRSHSFSNGHAHAHVDPESISEDAEDESEDEEMAVGRKRQIVGILVLQLGIMIHSLVIGLTLAIASGADFTSLVTAIVFHQLFEGLSLGIRIAGLPAPDPSAPHQMSLLKPILASLFAVTTPVGILIGLASFGVGSSSEESLMSAISAGMLIYAACVEMLAGDFVLDPTLWRSGIGKQAVALISLLAGVMAMAVIG</sequence>
<evidence type="ECO:0000256" key="3">
    <source>
        <dbReference type="ARBA" id="ARBA00022989"/>
    </source>
</evidence>
<dbReference type="eggNOG" id="KOG1558">
    <property type="taxonomic scope" value="Eukaryota"/>
</dbReference>
<protein>
    <submittedName>
        <fullName evidence="7">ZIP-like iron-zinc transporter</fullName>
    </submittedName>
</protein>
<feature type="compositionally biased region" description="Low complexity" evidence="5">
    <location>
        <begin position="217"/>
        <end position="230"/>
    </location>
</feature>